<evidence type="ECO:0000313" key="7">
    <source>
        <dbReference type="Proteomes" id="UP000006591"/>
    </source>
</evidence>
<reference evidence="6" key="1">
    <citation type="submission" date="2015-04" db="UniProtKB">
        <authorList>
            <consortium name="EnsemblPlants"/>
        </authorList>
    </citation>
    <scope>IDENTIFICATION</scope>
    <source>
        <strain evidence="6">SL10</strain>
    </source>
</reference>
<evidence type="ECO:0000256" key="1">
    <source>
        <dbReference type="ARBA" id="ARBA00022574"/>
    </source>
</evidence>
<dbReference type="InterPro" id="IPR036322">
    <property type="entry name" value="WD40_repeat_dom_sf"/>
</dbReference>
<evidence type="ECO:0000313" key="6">
    <source>
        <dbReference type="EnsemblPlants" id="ONIVA04G25640.3"/>
    </source>
</evidence>
<evidence type="ECO:0000256" key="5">
    <source>
        <dbReference type="PROSITE-ProRule" id="PRU00221"/>
    </source>
</evidence>
<dbReference type="GO" id="GO:0031464">
    <property type="term" value="C:Cul4A-RING E3 ubiquitin ligase complex"/>
    <property type="evidence" value="ECO:0007669"/>
    <property type="project" value="TreeGrafter"/>
</dbReference>
<dbReference type="PANTHER" id="PTHR46202:SF1">
    <property type="entry name" value="DNA EXCISION REPAIR PROTEIN ERCC-8"/>
    <property type="match status" value="1"/>
</dbReference>
<evidence type="ECO:0000256" key="2">
    <source>
        <dbReference type="ARBA" id="ARBA00022737"/>
    </source>
</evidence>
<evidence type="ECO:0000256" key="4">
    <source>
        <dbReference type="ARBA" id="ARBA00023204"/>
    </source>
</evidence>
<sequence length="392" mass="44120">MWCEAVRWREHGELGARRFETAARASRTASLALSNRKEFTTPHNGAINSLQRRYLLSGASDGSAAIFDVQNATEYEAGFIAKHRSILLVDKQHENGHKFVVSMAVWYPVDTGLFVTASFDQYVKVWDTNSTQVVMDFKMPGKVYSAAMSPIATTHMLIATGSADVQVHLCDIASGAFTHTLSGHRDGIMSLEWSTSSEWILMSGGCDGAIRFWDIRRAGCFLVLDQSRSQLGRRPPFLEGTSDKIWCYGSFELFTTFIFFKDLLCTAEDRQELWDIDSGCNTLVNFEAMRLQTSKPLQLAVTEDPSLVFIPCMASIKAYNLWSGMTFQTFRGHYEPVNCCYCSAQEQELYTGSNDMQILVWSPSTPAGATFITTVQYFILQFHPKYHFDKDS</sequence>
<dbReference type="InterPro" id="IPR042238">
    <property type="entry name" value="Rad28/ERCC8/Ckn1/ATCSA-1"/>
</dbReference>
<keyword evidence="2" id="KW-0677">Repeat</keyword>
<feature type="repeat" description="WD" evidence="5">
    <location>
        <begin position="330"/>
        <end position="362"/>
    </location>
</feature>
<dbReference type="GO" id="GO:0043161">
    <property type="term" value="P:proteasome-mediated ubiquitin-dependent protein catabolic process"/>
    <property type="evidence" value="ECO:0007669"/>
    <property type="project" value="TreeGrafter"/>
</dbReference>
<dbReference type="PANTHER" id="PTHR46202">
    <property type="entry name" value="DNA EXCISION REPAIR PROTEIN ERCC-8"/>
    <property type="match status" value="1"/>
</dbReference>
<organism evidence="6">
    <name type="scientific">Oryza nivara</name>
    <name type="common">Indian wild rice</name>
    <name type="synonym">Oryza sativa f. spontanea</name>
    <dbReference type="NCBI Taxonomy" id="4536"/>
    <lineage>
        <taxon>Eukaryota</taxon>
        <taxon>Viridiplantae</taxon>
        <taxon>Streptophyta</taxon>
        <taxon>Embryophyta</taxon>
        <taxon>Tracheophyta</taxon>
        <taxon>Spermatophyta</taxon>
        <taxon>Magnoliopsida</taxon>
        <taxon>Liliopsida</taxon>
        <taxon>Poales</taxon>
        <taxon>Poaceae</taxon>
        <taxon>BOP clade</taxon>
        <taxon>Oryzoideae</taxon>
        <taxon>Oryzeae</taxon>
        <taxon>Oryzinae</taxon>
        <taxon>Oryza</taxon>
    </lineage>
</organism>
<dbReference type="PRINTS" id="PR00320">
    <property type="entry name" value="GPROTEINBRPT"/>
</dbReference>
<evidence type="ECO:0008006" key="8">
    <source>
        <dbReference type="Google" id="ProtNLM"/>
    </source>
</evidence>
<dbReference type="InterPro" id="IPR015943">
    <property type="entry name" value="WD40/YVTN_repeat-like_dom_sf"/>
</dbReference>
<accession>A0A0E0H6I1</accession>
<dbReference type="GO" id="GO:0000109">
    <property type="term" value="C:nucleotide-excision repair complex"/>
    <property type="evidence" value="ECO:0007669"/>
    <property type="project" value="TreeGrafter"/>
</dbReference>
<keyword evidence="4" id="KW-0234">DNA repair</keyword>
<dbReference type="PROSITE" id="PS50082">
    <property type="entry name" value="WD_REPEATS_2"/>
    <property type="match status" value="3"/>
</dbReference>
<dbReference type="PROSITE" id="PS50294">
    <property type="entry name" value="WD_REPEATS_REGION"/>
    <property type="match status" value="1"/>
</dbReference>
<dbReference type="InterPro" id="IPR020472">
    <property type="entry name" value="WD40_PAC1"/>
</dbReference>
<dbReference type="Gramene" id="ONIVA04G25640.3">
    <property type="protein sequence ID" value="ONIVA04G25640.3"/>
    <property type="gene ID" value="ONIVA04G25640"/>
</dbReference>
<dbReference type="Proteomes" id="UP000006591">
    <property type="component" value="Chromosome 4"/>
</dbReference>
<proteinExistence type="predicted"/>
<dbReference type="GO" id="GO:0000209">
    <property type="term" value="P:protein polyubiquitination"/>
    <property type="evidence" value="ECO:0007669"/>
    <property type="project" value="TreeGrafter"/>
</dbReference>
<keyword evidence="7" id="KW-1185">Reference proteome</keyword>
<dbReference type="InterPro" id="IPR019775">
    <property type="entry name" value="WD40_repeat_CS"/>
</dbReference>
<keyword evidence="1 5" id="KW-0853">WD repeat</keyword>
<dbReference type="GO" id="GO:0006283">
    <property type="term" value="P:transcription-coupled nucleotide-excision repair"/>
    <property type="evidence" value="ECO:0007669"/>
    <property type="project" value="InterPro"/>
</dbReference>
<dbReference type="PROSITE" id="PS00678">
    <property type="entry name" value="WD_REPEATS_1"/>
    <property type="match status" value="1"/>
</dbReference>
<dbReference type="FunFam" id="2.130.10.10:FF:001188">
    <property type="entry name" value="Transducin/WD40 repeat-like superfamily protein"/>
    <property type="match status" value="1"/>
</dbReference>
<keyword evidence="3" id="KW-0227">DNA damage</keyword>
<dbReference type="InterPro" id="IPR001680">
    <property type="entry name" value="WD40_rpt"/>
</dbReference>
<protein>
    <recommendedName>
        <fullName evidence="8">Anaphase-promoting complex subunit 4 WD40 domain-containing protein</fullName>
    </recommendedName>
</protein>
<dbReference type="Pfam" id="PF00400">
    <property type="entry name" value="WD40"/>
    <property type="match status" value="3"/>
</dbReference>
<reference evidence="6" key="2">
    <citation type="submission" date="2018-04" db="EMBL/GenBank/DDBJ databases">
        <title>OnivRS2 (Oryza nivara Reference Sequence Version 2).</title>
        <authorList>
            <person name="Zhang J."/>
            <person name="Kudrna D."/>
            <person name="Lee S."/>
            <person name="Talag J."/>
            <person name="Rajasekar S."/>
            <person name="Welchert J."/>
            <person name="Hsing Y.-I."/>
            <person name="Wing R.A."/>
        </authorList>
    </citation>
    <scope>NUCLEOTIDE SEQUENCE [LARGE SCALE GENOMIC DNA]</scope>
    <source>
        <strain evidence="6">SL10</strain>
    </source>
</reference>
<feature type="repeat" description="WD" evidence="5">
    <location>
        <begin position="94"/>
        <end position="136"/>
    </location>
</feature>
<dbReference type="EnsemblPlants" id="ONIVA04G25640.3">
    <property type="protein sequence ID" value="ONIVA04G25640.3"/>
    <property type="gene ID" value="ONIVA04G25640"/>
</dbReference>
<dbReference type="SUPFAM" id="SSF50978">
    <property type="entry name" value="WD40 repeat-like"/>
    <property type="match status" value="1"/>
</dbReference>
<dbReference type="Gene3D" id="2.130.10.10">
    <property type="entry name" value="YVTN repeat-like/Quinoprotein amine dehydrogenase"/>
    <property type="match status" value="1"/>
</dbReference>
<dbReference type="AlphaFoldDB" id="A0A0E0H6I1"/>
<dbReference type="SMART" id="SM00320">
    <property type="entry name" value="WD40"/>
    <property type="match status" value="5"/>
</dbReference>
<feature type="repeat" description="WD" evidence="5">
    <location>
        <begin position="181"/>
        <end position="216"/>
    </location>
</feature>
<evidence type="ECO:0000256" key="3">
    <source>
        <dbReference type="ARBA" id="ARBA00022763"/>
    </source>
</evidence>
<name>A0A0E0H6I1_ORYNI</name>